<dbReference type="SMART" id="SM00299">
    <property type="entry name" value="CLH"/>
    <property type="match status" value="1"/>
</dbReference>
<accession>A0A553P7Q3</accession>
<dbReference type="PROSITE" id="PS50236">
    <property type="entry name" value="CHCR"/>
    <property type="match status" value="1"/>
</dbReference>
<evidence type="ECO:0000256" key="5">
    <source>
        <dbReference type="ARBA" id="ARBA00022927"/>
    </source>
</evidence>
<dbReference type="PROSITE" id="PS50089">
    <property type="entry name" value="ZF_RING_2"/>
    <property type="match status" value="1"/>
</dbReference>
<dbReference type="GO" id="GO:0008270">
    <property type="term" value="F:zinc ion binding"/>
    <property type="evidence" value="ECO:0007669"/>
    <property type="project" value="UniProtKB-KW"/>
</dbReference>
<feature type="domain" description="RING-type" evidence="10">
    <location>
        <begin position="860"/>
        <end position="902"/>
    </location>
</feature>
<dbReference type="SUPFAM" id="SSF48371">
    <property type="entry name" value="ARM repeat"/>
    <property type="match status" value="1"/>
</dbReference>
<dbReference type="GO" id="GO:0034058">
    <property type="term" value="P:endosomal vesicle fusion"/>
    <property type="evidence" value="ECO:0007669"/>
    <property type="project" value="TreeGrafter"/>
</dbReference>
<reference evidence="11 12" key="1">
    <citation type="journal article" date="2018" name="Nat. Ecol. Evol.">
        <title>Genomic signatures of mitonuclear coevolution across populations of Tigriopus californicus.</title>
        <authorList>
            <person name="Barreto F.S."/>
            <person name="Watson E.T."/>
            <person name="Lima T.G."/>
            <person name="Willett C.S."/>
            <person name="Edmands S."/>
            <person name="Li W."/>
            <person name="Burton R.S."/>
        </authorList>
    </citation>
    <scope>NUCLEOTIDE SEQUENCE [LARGE SCALE GENOMIC DNA]</scope>
    <source>
        <strain evidence="11 12">San Diego</strain>
    </source>
</reference>
<evidence type="ECO:0000256" key="8">
    <source>
        <dbReference type="PROSITE-ProRule" id="PRU01006"/>
    </source>
</evidence>
<dbReference type="SUPFAM" id="SSF50978">
    <property type="entry name" value="WD40 repeat-like"/>
    <property type="match status" value="1"/>
</dbReference>
<comment type="caution">
    <text evidence="11">The sequence shown here is derived from an EMBL/GenBank/DDBJ whole genome shotgun (WGS) entry which is preliminary data.</text>
</comment>
<dbReference type="GO" id="GO:0030897">
    <property type="term" value="C:HOPS complex"/>
    <property type="evidence" value="ECO:0007669"/>
    <property type="project" value="TreeGrafter"/>
</dbReference>
<feature type="region of interest" description="Disordered" evidence="9">
    <location>
        <begin position="1"/>
        <end position="86"/>
    </location>
</feature>
<evidence type="ECO:0000256" key="6">
    <source>
        <dbReference type="ARBA" id="ARBA00023228"/>
    </source>
</evidence>
<evidence type="ECO:0000256" key="4">
    <source>
        <dbReference type="ARBA" id="ARBA00022833"/>
    </source>
</evidence>
<dbReference type="OrthoDB" id="244107at2759"/>
<evidence type="ECO:0000313" key="12">
    <source>
        <dbReference type="Proteomes" id="UP000318571"/>
    </source>
</evidence>
<keyword evidence="2" id="KW-0813">Transport</keyword>
<dbReference type="InterPro" id="IPR036322">
    <property type="entry name" value="WD40_repeat_dom_sf"/>
</dbReference>
<organism evidence="11 12">
    <name type="scientific">Tigriopus californicus</name>
    <name type="common">Marine copepod</name>
    <dbReference type="NCBI Taxonomy" id="6832"/>
    <lineage>
        <taxon>Eukaryota</taxon>
        <taxon>Metazoa</taxon>
        <taxon>Ecdysozoa</taxon>
        <taxon>Arthropoda</taxon>
        <taxon>Crustacea</taxon>
        <taxon>Multicrustacea</taxon>
        <taxon>Hexanauplia</taxon>
        <taxon>Copepoda</taxon>
        <taxon>Harpacticoida</taxon>
        <taxon>Harpacticidae</taxon>
        <taxon>Tigriopus</taxon>
    </lineage>
</organism>
<dbReference type="GO" id="GO:0009267">
    <property type="term" value="P:cellular response to starvation"/>
    <property type="evidence" value="ECO:0007669"/>
    <property type="project" value="TreeGrafter"/>
</dbReference>
<keyword evidence="4" id="KW-0862">Zinc</keyword>
<dbReference type="InterPro" id="IPR001841">
    <property type="entry name" value="Znf_RING"/>
</dbReference>
<gene>
    <name evidence="11" type="ORF">TCAL_00915</name>
</gene>
<keyword evidence="12" id="KW-1185">Reference proteome</keyword>
<keyword evidence="3 7" id="KW-0863">Zinc-finger</keyword>
<comment type="subcellular location">
    <subcellularLocation>
        <location evidence="1">Lysosome</location>
    </subcellularLocation>
</comment>
<proteinExistence type="predicted"/>
<dbReference type="STRING" id="6832.A0A553P7Q3"/>
<dbReference type="EMBL" id="VCGU01000007">
    <property type="protein sequence ID" value="TRY73707.1"/>
    <property type="molecule type" value="Genomic_DNA"/>
</dbReference>
<dbReference type="PANTHER" id="PTHR12616">
    <property type="entry name" value="VACUOLAR PROTEIN SORTING VPS41"/>
    <property type="match status" value="1"/>
</dbReference>
<evidence type="ECO:0000259" key="10">
    <source>
        <dbReference type="PROSITE" id="PS50089"/>
    </source>
</evidence>
<evidence type="ECO:0000256" key="7">
    <source>
        <dbReference type="PROSITE-ProRule" id="PRU00175"/>
    </source>
</evidence>
<dbReference type="GO" id="GO:0005770">
    <property type="term" value="C:late endosome"/>
    <property type="evidence" value="ECO:0007669"/>
    <property type="project" value="TreeGrafter"/>
</dbReference>
<evidence type="ECO:0000256" key="2">
    <source>
        <dbReference type="ARBA" id="ARBA00022448"/>
    </source>
</evidence>
<dbReference type="InterPro" id="IPR057780">
    <property type="entry name" value="Beta-prop_Vps41"/>
</dbReference>
<dbReference type="PANTHER" id="PTHR12616:SF1">
    <property type="entry name" value="VACUOLAR PROTEIN SORTING-ASSOCIATED PROTEIN 41 HOMOLOG"/>
    <property type="match status" value="1"/>
</dbReference>
<feature type="compositionally biased region" description="Acidic residues" evidence="9">
    <location>
        <begin position="75"/>
        <end position="85"/>
    </location>
</feature>
<feature type="repeat" description="CHCR" evidence="8">
    <location>
        <begin position="637"/>
        <end position="781"/>
    </location>
</feature>
<protein>
    <recommendedName>
        <fullName evidence="10">RING-type domain-containing protein</fullName>
    </recommendedName>
</protein>
<dbReference type="Pfam" id="PF23556">
    <property type="entry name" value="TPR_Vps41"/>
    <property type="match status" value="1"/>
</dbReference>
<dbReference type="Gene3D" id="1.25.40.10">
    <property type="entry name" value="Tetratricopeptide repeat domain"/>
    <property type="match status" value="1"/>
</dbReference>
<dbReference type="InterPro" id="IPR016024">
    <property type="entry name" value="ARM-type_fold"/>
</dbReference>
<evidence type="ECO:0000313" key="11">
    <source>
        <dbReference type="EMBL" id="TRY73707.1"/>
    </source>
</evidence>
<evidence type="ECO:0000256" key="1">
    <source>
        <dbReference type="ARBA" id="ARBA00004371"/>
    </source>
</evidence>
<dbReference type="InterPro" id="IPR045111">
    <property type="entry name" value="Vps41/Vps8"/>
</dbReference>
<dbReference type="GO" id="GO:0006623">
    <property type="term" value="P:protein targeting to vacuole"/>
    <property type="evidence" value="ECO:0007669"/>
    <property type="project" value="InterPro"/>
</dbReference>
<name>A0A553P7Q3_TIGCA</name>
<evidence type="ECO:0000256" key="9">
    <source>
        <dbReference type="SAM" id="MobiDB-lite"/>
    </source>
</evidence>
<keyword evidence="5" id="KW-0653">Protein transport</keyword>
<feature type="compositionally biased region" description="Low complexity" evidence="9">
    <location>
        <begin position="15"/>
        <end position="41"/>
    </location>
</feature>
<dbReference type="AlphaFoldDB" id="A0A553P7Q3"/>
<dbReference type="GO" id="GO:0016236">
    <property type="term" value="P:macroautophagy"/>
    <property type="evidence" value="ECO:0007669"/>
    <property type="project" value="TreeGrafter"/>
</dbReference>
<feature type="compositionally biased region" description="Basic and acidic residues" evidence="9">
    <location>
        <begin position="47"/>
        <end position="66"/>
    </location>
</feature>
<dbReference type="InterPro" id="IPR011990">
    <property type="entry name" value="TPR-like_helical_dom_sf"/>
</dbReference>
<dbReference type="Proteomes" id="UP000318571">
    <property type="component" value="Chromosome 3"/>
</dbReference>
<keyword evidence="3 7" id="KW-0479">Metal-binding</keyword>
<dbReference type="GO" id="GO:0005764">
    <property type="term" value="C:lysosome"/>
    <property type="evidence" value="ECO:0007669"/>
    <property type="project" value="UniProtKB-SubCell"/>
</dbReference>
<evidence type="ECO:0000256" key="3">
    <source>
        <dbReference type="ARBA" id="ARBA00022771"/>
    </source>
</evidence>
<dbReference type="OMA" id="PQLVWQD"/>
<dbReference type="InterPro" id="IPR000547">
    <property type="entry name" value="Clathrin_H-chain/VPS_repeat"/>
</dbReference>
<sequence>MSEALPVQRSEEDSSSLPSSQFGSVSQQALASVASLPAPSEAPEDLAELRPRDHEPDQAAEDDHGNARGAAVGVDDAEETEDEEFEPKLKYERLSSDLKGLFSDDRSSCIAVHDKMMVLGTHWGRTHLLDAMGHVLQGQAVAFKGQHAVLVSQISVDHTGEFVGSCSIDGKVMIRGLLSRDFNHTCQLSSSLRAISIDPIYARSGAGRRFLTGDANRVALHEKGVFTGYSQTVLSEGEGPYNVIKWRGRFAAWSCRKGFRVYDAVSAKVISLIKVDITPREDVPPRITWSDQFHLYVAHGDAVRTCLIKPRVPSGKPPNPNGELPDHYVEIVSSFSISDSWVSGIAPLDSLLVLLTVPKQKTKDNVIIKPQLKVVEPLLNDYVEVSTDILSIQGHELYGPKDYHLESLVDDKFYFIVSPRDVVLGKPRDPDDHVDWLLEHEKFQEALTCAEKHERYLRRHSVLDVGRICLDQLLLAGDFDQAGSLCVRLFGRDRELWQNEVYKFTQLNNMRALAPFLPKGTEFRLDPQIYEMTIFEFIKMDTPGLLELIREWDSSLYGLNAVSSALREALLLSEKDPYLRRAVATIATVEGKYNEALDHYLRLGHEDAFQLIREYELFDNVSSRVAELMTLNDPLTLKLLFEHMDRLPTDRIVANLAGHESHLFKYLDMVHAKAPEEAKKYHGTLVSLYADYSPKKLLPFLRSSDSYPINEALEICETRGLIPERIFILARMGNTRQALQLITRELADIHKAVAFCKEHDDVDLWKDLIEFSLDKPYFVNVLLHNIGTHVDPRILIQRIEHGREIPGLRNSLVQIMHDYRLQVSLQEGCQRILVADCFNLLQKQVRVQTRGLCLTEATKCAGCSQSLVGLTQAQSQDVIAFHCHHSFHFQCLGDISKCVICQSVTPRQDRSGSP</sequence>
<keyword evidence="6" id="KW-0458">Lysosome</keyword>
<dbReference type="Pfam" id="PF23411">
    <property type="entry name" value="Beta-prop_Vps41"/>
    <property type="match status" value="1"/>
</dbReference>